<dbReference type="GO" id="GO:0016740">
    <property type="term" value="F:transferase activity"/>
    <property type="evidence" value="ECO:0007669"/>
    <property type="project" value="UniProtKB-KW"/>
</dbReference>
<proteinExistence type="predicted"/>
<dbReference type="AlphaFoldDB" id="A0A402XAY8"/>
<reference evidence="1" key="1">
    <citation type="submission" date="2018-07" db="EMBL/GenBank/DDBJ databases">
        <authorList>
            <consortium name="GenomeTrakr network: Whole genome sequencing for foodborne pathogen traceback"/>
        </authorList>
    </citation>
    <scope>NUCLEOTIDE SEQUENCE [LARGE SCALE GENOMIC DNA]</scope>
    <source>
        <strain evidence="1">FDA00010322</strain>
    </source>
</reference>
<dbReference type="Proteomes" id="UP000885414">
    <property type="component" value="Unassembled WGS sequence"/>
</dbReference>
<gene>
    <name evidence="1" type="ORF">BA086_04515</name>
</gene>
<protein>
    <submittedName>
        <fullName evidence="1">Glycosyltransferase family 2 protein</fullName>
    </submittedName>
</protein>
<dbReference type="CDD" id="cd00761">
    <property type="entry name" value="Glyco_tranf_GTA_type"/>
    <property type="match status" value="1"/>
</dbReference>
<feature type="non-terminal residue" evidence="1">
    <location>
        <position position="257"/>
    </location>
</feature>
<dbReference type="EMBL" id="RSUZ01000004">
    <property type="protein sequence ID" value="MIV62391.1"/>
    <property type="molecule type" value="Genomic_DNA"/>
</dbReference>
<comment type="caution">
    <text evidence="1">The sequence shown here is derived from an EMBL/GenBank/DDBJ whole genome shotgun (WGS) entry which is preliminary data.</text>
</comment>
<evidence type="ECO:0000313" key="1">
    <source>
        <dbReference type="EMBL" id="MIV62391.1"/>
    </source>
</evidence>
<keyword evidence="1" id="KW-0808">Transferase</keyword>
<dbReference type="InterPro" id="IPR029044">
    <property type="entry name" value="Nucleotide-diphossugar_trans"/>
</dbReference>
<organism evidence="1">
    <name type="scientific">Salmonella enterica</name>
    <name type="common">Salmonella choleraesuis</name>
    <dbReference type="NCBI Taxonomy" id="28901"/>
    <lineage>
        <taxon>Bacteria</taxon>
        <taxon>Pseudomonadati</taxon>
        <taxon>Pseudomonadota</taxon>
        <taxon>Gammaproteobacteria</taxon>
        <taxon>Enterobacterales</taxon>
        <taxon>Enterobacteriaceae</taxon>
        <taxon>Salmonella</taxon>
    </lineage>
</organism>
<name>A0A402XAY8_SALER</name>
<sequence>MEKSLLVIVRHKPGRTRLLMRALKSINDQTFKKINIVIFCMGEKLECRHVDDFYLKELSNIYSIIYDGSCIFDAIKMSESNYLCFMDDDDSWAPEYVSRLLSVLENIQSTYSSVNAISCHTNKVAEIAENNRIIINSTQPWNHYLNAGPVNFDVIYYRNSIPLSSCLFDKNSVMDVIENHKLSSPAFFWPFFIHYLAKNDVWILPEALAFYHFRENDDFEFGNYTVINNELFDIECKIAENEMMRSIDDSSLLNVLL</sequence>
<accession>A0A402XAY8</accession>
<dbReference type="SUPFAM" id="SSF53448">
    <property type="entry name" value="Nucleotide-diphospho-sugar transferases"/>
    <property type="match status" value="1"/>
</dbReference>
<dbReference type="Gene3D" id="3.90.550.10">
    <property type="entry name" value="Spore Coat Polysaccharide Biosynthesis Protein SpsA, Chain A"/>
    <property type="match status" value="1"/>
</dbReference>